<dbReference type="SMART" id="SM00248">
    <property type="entry name" value="ANK"/>
    <property type="match status" value="3"/>
</dbReference>
<name>A0AAN9RZ92_PSOTE</name>
<dbReference type="PANTHER" id="PTHR24121:SF20">
    <property type="entry name" value="TONSOKU-LIKE PROTEIN"/>
    <property type="match status" value="1"/>
</dbReference>
<dbReference type="PANTHER" id="PTHR24121">
    <property type="entry name" value="NO MECHANORECEPTOR POTENTIAL C, ISOFORM D-RELATED"/>
    <property type="match status" value="1"/>
</dbReference>
<keyword evidence="3" id="KW-1185">Reference proteome</keyword>
<dbReference type="EMBL" id="JAYMYS010000007">
    <property type="protein sequence ID" value="KAK7386239.1"/>
    <property type="molecule type" value="Genomic_DNA"/>
</dbReference>
<dbReference type="InterPro" id="IPR002110">
    <property type="entry name" value="Ankyrin_rpt"/>
</dbReference>
<dbReference type="InterPro" id="IPR036770">
    <property type="entry name" value="Ankyrin_rpt-contain_sf"/>
</dbReference>
<dbReference type="GO" id="GO:0005886">
    <property type="term" value="C:plasma membrane"/>
    <property type="evidence" value="ECO:0007669"/>
    <property type="project" value="UniProtKB-SubCell"/>
</dbReference>
<protein>
    <submittedName>
        <fullName evidence="2">Uncharacterized protein</fullName>
    </submittedName>
</protein>
<evidence type="ECO:0000256" key="1">
    <source>
        <dbReference type="ARBA" id="ARBA00004413"/>
    </source>
</evidence>
<evidence type="ECO:0000313" key="3">
    <source>
        <dbReference type="Proteomes" id="UP001386955"/>
    </source>
</evidence>
<gene>
    <name evidence="2" type="ORF">VNO78_26312</name>
</gene>
<comment type="subcellular location">
    <subcellularLocation>
        <location evidence="1">Cell membrane</location>
        <topology evidence="1">Peripheral membrane protein</topology>
        <orientation evidence="1">Cytoplasmic side</orientation>
    </subcellularLocation>
</comment>
<sequence>MKDDKENILKWFDLFENNAIHVATRSNNPKLLKELIELVPKEERWKALCQKNCEGNTILHEVVFCKEVQMADVVFEIEDELLLQSEAKGSLLEIRNKRGETPLFIAAMHGKLKMLEHLANRVVRVSGDVKEHFHRSDKCSALHASVIGQHFGN</sequence>
<accession>A0AAN9RZ92</accession>
<dbReference type="AlphaFoldDB" id="A0AAN9RZ92"/>
<reference evidence="2 3" key="1">
    <citation type="submission" date="2024-01" db="EMBL/GenBank/DDBJ databases">
        <title>The genomes of 5 underutilized Papilionoideae crops provide insights into root nodulation and disease resistanc.</title>
        <authorList>
            <person name="Jiang F."/>
        </authorList>
    </citation>
    <scope>NUCLEOTIDE SEQUENCE [LARGE SCALE GENOMIC DNA]</scope>
    <source>
        <strain evidence="2">DUOXIRENSHENG_FW03</strain>
        <tissue evidence="2">Leaves</tissue>
    </source>
</reference>
<dbReference type="Pfam" id="PF13606">
    <property type="entry name" value="Ank_3"/>
    <property type="match status" value="1"/>
</dbReference>
<dbReference type="Gene3D" id="1.25.40.20">
    <property type="entry name" value="Ankyrin repeat-containing domain"/>
    <property type="match status" value="1"/>
</dbReference>
<dbReference type="SUPFAM" id="SSF48403">
    <property type="entry name" value="Ankyrin repeat"/>
    <property type="match status" value="1"/>
</dbReference>
<dbReference type="Proteomes" id="UP001386955">
    <property type="component" value="Unassembled WGS sequence"/>
</dbReference>
<proteinExistence type="predicted"/>
<comment type="caution">
    <text evidence="2">The sequence shown here is derived from an EMBL/GenBank/DDBJ whole genome shotgun (WGS) entry which is preliminary data.</text>
</comment>
<organism evidence="2 3">
    <name type="scientific">Psophocarpus tetragonolobus</name>
    <name type="common">Winged bean</name>
    <name type="synonym">Dolichos tetragonolobus</name>
    <dbReference type="NCBI Taxonomy" id="3891"/>
    <lineage>
        <taxon>Eukaryota</taxon>
        <taxon>Viridiplantae</taxon>
        <taxon>Streptophyta</taxon>
        <taxon>Embryophyta</taxon>
        <taxon>Tracheophyta</taxon>
        <taxon>Spermatophyta</taxon>
        <taxon>Magnoliopsida</taxon>
        <taxon>eudicotyledons</taxon>
        <taxon>Gunneridae</taxon>
        <taxon>Pentapetalae</taxon>
        <taxon>rosids</taxon>
        <taxon>fabids</taxon>
        <taxon>Fabales</taxon>
        <taxon>Fabaceae</taxon>
        <taxon>Papilionoideae</taxon>
        <taxon>50 kb inversion clade</taxon>
        <taxon>NPAAA clade</taxon>
        <taxon>indigoferoid/millettioid clade</taxon>
        <taxon>Phaseoleae</taxon>
        <taxon>Psophocarpus</taxon>
    </lineage>
</organism>
<evidence type="ECO:0000313" key="2">
    <source>
        <dbReference type="EMBL" id="KAK7386239.1"/>
    </source>
</evidence>